<comment type="subcellular location">
    <subcellularLocation>
        <location evidence="1">Secreted</location>
    </subcellularLocation>
</comment>
<protein>
    <recommendedName>
        <fullName evidence="2">feruloyl esterase</fullName>
        <ecNumber evidence="2">3.1.1.73</ecNumber>
    </recommendedName>
</protein>
<dbReference type="RefSeq" id="XP_007745257.1">
    <property type="nucleotide sequence ID" value="XM_007747067.1"/>
</dbReference>
<comment type="catalytic activity">
    <reaction evidence="9">
        <text>feruloyl-polysaccharide + H2O = ferulate + polysaccharide.</text>
        <dbReference type="EC" id="3.1.1.73"/>
    </reaction>
</comment>
<evidence type="ECO:0000256" key="2">
    <source>
        <dbReference type="ARBA" id="ARBA00013091"/>
    </source>
</evidence>
<dbReference type="HOGENOM" id="CLU_027551_3_0_1"/>
<evidence type="ECO:0000256" key="3">
    <source>
        <dbReference type="ARBA" id="ARBA00022525"/>
    </source>
</evidence>
<evidence type="ECO:0000256" key="7">
    <source>
        <dbReference type="ARBA" id="ARBA00023277"/>
    </source>
</evidence>
<evidence type="ECO:0000256" key="8">
    <source>
        <dbReference type="ARBA" id="ARBA00023326"/>
    </source>
</evidence>
<dbReference type="PANTHER" id="PTHR38050:SF2">
    <property type="entry name" value="FERULOYL ESTERASE C-RELATED"/>
    <property type="match status" value="1"/>
</dbReference>
<dbReference type="GO" id="GO:0030600">
    <property type="term" value="F:feruloyl esterase activity"/>
    <property type="evidence" value="ECO:0007669"/>
    <property type="project" value="UniProtKB-EC"/>
</dbReference>
<feature type="chain" id="PRO_5004934572" description="feruloyl esterase" evidence="10">
    <location>
        <begin position="25"/>
        <end position="329"/>
    </location>
</feature>
<dbReference type="eggNOG" id="ENOG502SBTI">
    <property type="taxonomic scope" value="Eukaryota"/>
</dbReference>
<evidence type="ECO:0000313" key="12">
    <source>
        <dbReference type="Proteomes" id="UP000019471"/>
    </source>
</evidence>
<dbReference type="Proteomes" id="UP000019471">
    <property type="component" value="Unassembled WGS sequence"/>
</dbReference>
<proteinExistence type="predicted"/>
<dbReference type="GO" id="GO:0045493">
    <property type="term" value="P:xylan catabolic process"/>
    <property type="evidence" value="ECO:0007669"/>
    <property type="project" value="UniProtKB-KW"/>
</dbReference>
<gene>
    <name evidence="11" type="ORF">A1O5_06473</name>
</gene>
<dbReference type="OrthoDB" id="424610at2759"/>
<dbReference type="AlphaFoldDB" id="W9WZD3"/>
<evidence type="ECO:0000256" key="6">
    <source>
        <dbReference type="ARBA" id="ARBA00022801"/>
    </source>
</evidence>
<comment type="caution">
    <text evidence="11">The sequence shown here is derived from an EMBL/GenBank/DDBJ whole genome shotgun (WGS) entry which is preliminary data.</text>
</comment>
<reference evidence="11 12" key="1">
    <citation type="submission" date="2013-03" db="EMBL/GenBank/DDBJ databases">
        <title>The Genome Sequence of Cladophialophora psammophila CBS 110553.</title>
        <authorList>
            <consortium name="The Broad Institute Genomics Platform"/>
            <person name="Cuomo C."/>
            <person name="de Hoog S."/>
            <person name="Gorbushina A."/>
            <person name="Walker B."/>
            <person name="Young S.K."/>
            <person name="Zeng Q."/>
            <person name="Gargeya S."/>
            <person name="Fitzgerald M."/>
            <person name="Haas B."/>
            <person name="Abouelleil A."/>
            <person name="Allen A.W."/>
            <person name="Alvarado L."/>
            <person name="Arachchi H.M."/>
            <person name="Berlin A.M."/>
            <person name="Chapman S.B."/>
            <person name="Gainer-Dewar J."/>
            <person name="Goldberg J."/>
            <person name="Griggs A."/>
            <person name="Gujja S."/>
            <person name="Hansen M."/>
            <person name="Howarth C."/>
            <person name="Imamovic A."/>
            <person name="Ireland A."/>
            <person name="Larimer J."/>
            <person name="McCowan C."/>
            <person name="Murphy C."/>
            <person name="Pearson M."/>
            <person name="Poon T.W."/>
            <person name="Priest M."/>
            <person name="Roberts A."/>
            <person name="Saif S."/>
            <person name="Shea T."/>
            <person name="Sisk P."/>
            <person name="Sykes S."/>
            <person name="Wortman J."/>
            <person name="Nusbaum C."/>
            <person name="Birren B."/>
        </authorList>
    </citation>
    <scope>NUCLEOTIDE SEQUENCE [LARGE SCALE GENOMIC DNA]</scope>
    <source>
        <strain evidence="11 12">CBS 110553</strain>
    </source>
</reference>
<keyword evidence="4" id="KW-0858">Xylan degradation</keyword>
<evidence type="ECO:0000313" key="11">
    <source>
        <dbReference type="EMBL" id="EXJ70405.1"/>
    </source>
</evidence>
<keyword evidence="6" id="KW-0378">Hydrolase</keyword>
<dbReference type="STRING" id="1182543.W9WZD3"/>
<dbReference type="PANTHER" id="PTHR38050">
    <property type="match status" value="1"/>
</dbReference>
<dbReference type="EC" id="3.1.1.73" evidence="2"/>
<feature type="signal peptide" evidence="10">
    <location>
        <begin position="1"/>
        <end position="24"/>
    </location>
</feature>
<organism evidence="11 12">
    <name type="scientific">Cladophialophora psammophila CBS 110553</name>
    <dbReference type="NCBI Taxonomy" id="1182543"/>
    <lineage>
        <taxon>Eukaryota</taxon>
        <taxon>Fungi</taxon>
        <taxon>Dikarya</taxon>
        <taxon>Ascomycota</taxon>
        <taxon>Pezizomycotina</taxon>
        <taxon>Eurotiomycetes</taxon>
        <taxon>Chaetothyriomycetidae</taxon>
        <taxon>Chaetothyriales</taxon>
        <taxon>Herpotrichiellaceae</taxon>
        <taxon>Cladophialophora</taxon>
    </lineage>
</organism>
<evidence type="ECO:0000256" key="5">
    <source>
        <dbReference type="ARBA" id="ARBA00022729"/>
    </source>
</evidence>
<name>W9WZD3_9EURO</name>
<keyword evidence="5 10" id="KW-0732">Signal</keyword>
<evidence type="ECO:0000256" key="1">
    <source>
        <dbReference type="ARBA" id="ARBA00004613"/>
    </source>
</evidence>
<keyword evidence="8" id="KW-0624">Polysaccharide degradation</keyword>
<accession>W9WZD3</accession>
<dbReference type="EMBL" id="AMGX01000009">
    <property type="protein sequence ID" value="EXJ70405.1"/>
    <property type="molecule type" value="Genomic_DNA"/>
</dbReference>
<sequence length="329" mass="35553">MALSKYLVRVCLCTFTINTLTAWASSIASRTNVNRQLLGCGKDLPGGQTVGQVSNVTITSDGNNRSYFIFIPPAYCKDTPTSAIVSYHGGARTAEDQLELDLLTSPEFNTKSFVVYPQGINNTWQGVPGVTTNDLQFTTDILNKIENLYCIDPSRIYTTGKSDGAGFCNLLACDPALSTTFAAFAPVSGAYYVDSLPCMPTTVDLPCSPGRPQIPVLAFHGGNDTTIPYTGEERKGECLPSIPHFIQEWALREGLGTTNITTPVANDTVKYSYGVGRDAGLVALVFDSDIGHDWPSTAPNGDNQHAGHHPASFNATLIILDFFQRHRLT</sequence>
<keyword evidence="12" id="KW-1185">Reference proteome</keyword>
<dbReference type="GeneID" id="19191184"/>
<dbReference type="InterPro" id="IPR029058">
    <property type="entry name" value="AB_hydrolase_fold"/>
</dbReference>
<evidence type="ECO:0000256" key="10">
    <source>
        <dbReference type="SAM" id="SignalP"/>
    </source>
</evidence>
<keyword evidence="7" id="KW-0119">Carbohydrate metabolism</keyword>
<dbReference type="GO" id="GO:0005576">
    <property type="term" value="C:extracellular region"/>
    <property type="evidence" value="ECO:0007669"/>
    <property type="project" value="UniProtKB-SubCell"/>
</dbReference>
<keyword evidence="3" id="KW-0964">Secreted</keyword>
<dbReference type="InterPro" id="IPR043595">
    <property type="entry name" value="FaeB/C/D"/>
</dbReference>
<dbReference type="SUPFAM" id="SSF53474">
    <property type="entry name" value="alpha/beta-Hydrolases"/>
    <property type="match status" value="1"/>
</dbReference>
<evidence type="ECO:0000256" key="4">
    <source>
        <dbReference type="ARBA" id="ARBA00022651"/>
    </source>
</evidence>
<dbReference type="Gene3D" id="3.40.50.1820">
    <property type="entry name" value="alpha/beta hydrolase"/>
    <property type="match status" value="1"/>
</dbReference>
<evidence type="ECO:0000256" key="9">
    <source>
        <dbReference type="ARBA" id="ARBA00034075"/>
    </source>
</evidence>